<dbReference type="AlphaFoldDB" id="A0A2P6MTL2"/>
<gene>
    <name evidence="1" type="ORF">PROFUN_03884</name>
</gene>
<organism evidence="1 2">
    <name type="scientific">Planoprotostelium fungivorum</name>
    <dbReference type="NCBI Taxonomy" id="1890364"/>
    <lineage>
        <taxon>Eukaryota</taxon>
        <taxon>Amoebozoa</taxon>
        <taxon>Evosea</taxon>
        <taxon>Variosea</taxon>
        <taxon>Cavosteliida</taxon>
        <taxon>Cavosteliaceae</taxon>
        <taxon>Planoprotostelium</taxon>
    </lineage>
</organism>
<dbReference type="Proteomes" id="UP000241769">
    <property type="component" value="Unassembled WGS sequence"/>
</dbReference>
<dbReference type="EMBL" id="MDYQ01000419">
    <property type="protein sequence ID" value="PRP75048.1"/>
    <property type="molecule type" value="Genomic_DNA"/>
</dbReference>
<reference evidence="1 2" key="1">
    <citation type="journal article" date="2018" name="Genome Biol. Evol.">
        <title>Multiple Roots of Fruiting Body Formation in Amoebozoa.</title>
        <authorList>
            <person name="Hillmann F."/>
            <person name="Forbes G."/>
            <person name="Novohradska S."/>
            <person name="Ferling I."/>
            <person name="Riege K."/>
            <person name="Groth M."/>
            <person name="Westermann M."/>
            <person name="Marz M."/>
            <person name="Spaller T."/>
            <person name="Winckler T."/>
            <person name="Schaap P."/>
            <person name="Glockner G."/>
        </authorList>
    </citation>
    <scope>NUCLEOTIDE SEQUENCE [LARGE SCALE GENOMIC DNA]</scope>
    <source>
        <strain evidence="1 2">Jena</strain>
    </source>
</reference>
<name>A0A2P6MTL2_9EUKA</name>
<accession>A0A2P6MTL2</accession>
<protein>
    <submittedName>
        <fullName evidence="1">Uncharacterized protein</fullName>
    </submittedName>
</protein>
<evidence type="ECO:0000313" key="1">
    <source>
        <dbReference type="EMBL" id="PRP75048.1"/>
    </source>
</evidence>
<keyword evidence="2" id="KW-1185">Reference proteome</keyword>
<evidence type="ECO:0000313" key="2">
    <source>
        <dbReference type="Proteomes" id="UP000241769"/>
    </source>
</evidence>
<proteinExistence type="predicted"/>
<sequence>MGSTNSPPQMDPEAPHHMGKKLPCTQYRCLPTGLQSSILSGILQYKNHMLLNLDFGVEISGCCAQHLTSLTNWKTRRNLREISATTKHIQCTFIEKELLGFLWFYEQRLIELFGYYVVTIHHTELGVLFRI</sequence>
<dbReference type="InParanoid" id="A0A2P6MTL2"/>
<comment type="caution">
    <text evidence="1">The sequence shown here is derived from an EMBL/GenBank/DDBJ whole genome shotgun (WGS) entry which is preliminary data.</text>
</comment>